<protein>
    <submittedName>
        <fullName evidence="5">Mycofactocin-coupled SDR family oxidoreductase</fullName>
    </submittedName>
</protein>
<evidence type="ECO:0000256" key="1">
    <source>
        <dbReference type="ARBA" id="ARBA00006484"/>
    </source>
</evidence>
<evidence type="ECO:0000313" key="5">
    <source>
        <dbReference type="EMBL" id="NKY54484.1"/>
    </source>
</evidence>
<evidence type="ECO:0000256" key="2">
    <source>
        <dbReference type="ARBA" id="ARBA00023002"/>
    </source>
</evidence>
<reference evidence="5 6" key="1">
    <citation type="submission" date="2020-04" db="EMBL/GenBank/DDBJ databases">
        <title>MicrobeNet Type strains.</title>
        <authorList>
            <person name="Nicholson A.C."/>
        </authorList>
    </citation>
    <scope>NUCLEOTIDE SEQUENCE [LARGE SCALE GENOMIC DNA]</scope>
    <source>
        <strain evidence="5 6">JCM 12354</strain>
    </source>
</reference>
<dbReference type="Gene3D" id="3.40.50.720">
    <property type="entry name" value="NAD(P)-binding Rossmann-like Domain"/>
    <property type="match status" value="1"/>
</dbReference>
<dbReference type="RefSeq" id="WP_067882148.1">
    <property type="nucleotide sequence ID" value="NZ_JAAXOP010000031.1"/>
</dbReference>
<keyword evidence="2" id="KW-0560">Oxidoreductase</keyword>
<accession>A0A846Y9L1</accession>
<dbReference type="Proteomes" id="UP000565711">
    <property type="component" value="Unassembled WGS sequence"/>
</dbReference>
<dbReference type="AlphaFoldDB" id="A0A846Y9L1"/>
<dbReference type="InterPro" id="IPR020904">
    <property type="entry name" value="Sc_DH/Rdtase_CS"/>
</dbReference>
<evidence type="ECO:0000256" key="3">
    <source>
        <dbReference type="ARBA" id="ARBA00023027"/>
    </source>
</evidence>
<dbReference type="InterPro" id="IPR036291">
    <property type="entry name" value="NAD(P)-bd_dom_sf"/>
</dbReference>
<dbReference type="CDD" id="cd05233">
    <property type="entry name" value="SDR_c"/>
    <property type="match status" value="1"/>
</dbReference>
<dbReference type="GO" id="GO:0016491">
    <property type="term" value="F:oxidoreductase activity"/>
    <property type="evidence" value="ECO:0007669"/>
    <property type="project" value="UniProtKB-KW"/>
</dbReference>
<evidence type="ECO:0000313" key="6">
    <source>
        <dbReference type="Proteomes" id="UP000565711"/>
    </source>
</evidence>
<name>A0A846Y9L1_9NOCA</name>
<dbReference type="EMBL" id="JAAXOP010000031">
    <property type="protein sequence ID" value="NKY54484.1"/>
    <property type="molecule type" value="Genomic_DNA"/>
</dbReference>
<sequence length="275" mass="28623">MTEESLAGKVAFITGAARGQGRCHAVELARRGVRILAFDICAQIDTVPYAMATPSDMQQTIADVEAVGGEIIAVTGDVRAIEDIAAAVQRCRETFGSPDIVLANAGISPQRAEEPDAQQVFLDTIAVNLTGVWNTVHATAPAMIERGAGGAIVITSSAQGLIGRGGDGSGGATGYTASKHGVVGLMRSFSMWLAPHNIRVNTVHPTGVHTPMVEHAEMAGWMAANPEVAATMGNVMPVDMVDPIDVTRAVLYLVGESGRYITGVTLPIDAGFTSK</sequence>
<comment type="similarity">
    <text evidence="1 4">Belongs to the short-chain dehydrogenases/reductases (SDR) family.</text>
</comment>
<dbReference type="PRINTS" id="PR00081">
    <property type="entry name" value="GDHRDH"/>
</dbReference>
<dbReference type="NCBIfam" id="NF009467">
    <property type="entry name" value="PRK12826.1-3"/>
    <property type="match status" value="1"/>
</dbReference>
<dbReference type="PROSITE" id="PS00061">
    <property type="entry name" value="ADH_SHORT"/>
    <property type="match status" value="1"/>
</dbReference>
<dbReference type="SUPFAM" id="SSF51735">
    <property type="entry name" value="NAD(P)-binding Rossmann-fold domains"/>
    <property type="match status" value="1"/>
</dbReference>
<dbReference type="InterPro" id="IPR023985">
    <property type="entry name" value="SDR_subfam_1"/>
</dbReference>
<keyword evidence="6" id="KW-1185">Reference proteome</keyword>
<dbReference type="NCBIfam" id="TIGR03971">
    <property type="entry name" value="SDR_subfam_1"/>
    <property type="match status" value="1"/>
</dbReference>
<keyword evidence="3" id="KW-0520">NAD</keyword>
<dbReference type="Pfam" id="PF00106">
    <property type="entry name" value="adh_short"/>
    <property type="match status" value="1"/>
</dbReference>
<evidence type="ECO:0000256" key="4">
    <source>
        <dbReference type="RuleBase" id="RU000363"/>
    </source>
</evidence>
<dbReference type="PRINTS" id="PR00080">
    <property type="entry name" value="SDRFAMILY"/>
</dbReference>
<gene>
    <name evidence="5" type="ORF">HGA08_30345</name>
</gene>
<organism evidence="5 6">
    <name type="scientific">Nocardia vermiculata</name>
    <dbReference type="NCBI Taxonomy" id="257274"/>
    <lineage>
        <taxon>Bacteria</taxon>
        <taxon>Bacillati</taxon>
        <taxon>Actinomycetota</taxon>
        <taxon>Actinomycetes</taxon>
        <taxon>Mycobacteriales</taxon>
        <taxon>Nocardiaceae</taxon>
        <taxon>Nocardia</taxon>
    </lineage>
</organism>
<comment type="caution">
    <text evidence="5">The sequence shown here is derived from an EMBL/GenBank/DDBJ whole genome shotgun (WGS) entry which is preliminary data.</text>
</comment>
<dbReference type="InterPro" id="IPR002347">
    <property type="entry name" value="SDR_fam"/>
</dbReference>
<proteinExistence type="inferred from homology"/>
<dbReference type="PANTHER" id="PTHR24321">
    <property type="entry name" value="DEHYDROGENASES, SHORT CHAIN"/>
    <property type="match status" value="1"/>
</dbReference>
<dbReference type="FunFam" id="3.40.50.720:FF:000084">
    <property type="entry name" value="Short-chain dehydrogenase reductase"/>
    <property type="match status" value="1"/>
</dbReference>
<dbReference type="PANTHER" id="PTHR24321:SF8">
    <property type="entry name" value="ESTRADIOL 17-BETA-DEHYDROGENASE 8-RELATED"/>
    <property type="match status" value="1"/>
</dbReference>